<dbReference type="Gene3D" id="3.40.50.410">
    <property type="entry name" value="von Willebrand factor, type A domain"/>
    <property type="match status" value="2"/>
</dbReference>
<sequence length="1350" mass="151783">MASFTGILLDVSGSMRRSIGEGTDEKGGPWARSIFEVIDNLIKYDISSDNHVFAIGFGASCGEEIFDIIGTLEQIPNQDTNVQVPVTADHVNEIFDILEGAGARTIRKWAEVEVVKKALTDNLAVVFLNKFKSDQSFLKEFVEKILPPACRDWQEPGPGLYLGAAGAAALAFGPLAVIPAVLTLKFGRQAGKNAYSSVVTTFKTATVADVKEVVEKAKAYLLKKVDVDSIFNVQKASDVVHGCVGEKKLTKERSQELLHSVEPYIYGYTPLYQSIEKAIELFETKATKFRNHKKLLFILSDGYPSDEDVSDPERKDRALSKLTTAGVTVVSCFITDITQIDPKRLFSRMGPDWDRGAKFLFSLSSKVSTQSLPRTMFVKRDWTIDIANNETHLFLQVNHPDHLREGCEVARNVVCCQDALCDMLASVNIDFYINQEVKDCKAKLQEGDTCAANAAATVLHLSMTRIRGREGGCPDFCTLRDEIVKQFDVEKYPKGVPTIHVLQKMCPKYRLRCKRVDHKGAMKAVASSRPVVATFRLTEKEWDNFEDFYESNPKGILTKKEIDITARRPKTPDFGHAVVLTSFDSECLRLLNSGGDEWGDMGFFRVQKADVLGLQFIDVYWTEDDLKEEEKTYLKKFGSINAGILMEFMASLTGILLDVSGSMRRNIGEGTDEEGGPWARSIFEVIDNLIKYDISSDNHVFAIGFGASCGEEVFDIIGTLKQFPNLDNVAKGPARTEHINQIFKILEGAGARTIRKWAEVEVVKKALTDNLAVVFLKKFESDHSFLKEFVEKILPPACRDWPEPGLDKLLMLGGVLGSMGALKLGPRAGKEVYSSVVTECYRKATVEDVTEVVEKAKAYLQKKVKKKVKKVDVDAIFNVQDASDVVHGCVDEKKLTNQRSRELLQKIEPYIYGRTPFFRAIREAIALFHEPKFSHHKKMLFILSDGDPTDGQTTGRAGIDRLISRFTEADVTVVSCFITDSTHIDPKRLFSKEEPDWDLVAKFMFSLSSKLSTQSLPRTMFVKRDWTIDITDNETHLFLQVNHPEHLREGCEVARNVVCCQDALSDMLASVNLDVYINQELKGYEAKTKQEGGTCYANAAATVLHLSMKRILRRKGGYPDFSKLREEFINRFGRDGANTFLVLQKMCPKYRLRCKQVGLKGAMKAITSSRPVVATFWLTKHEWKCFGSFFRLNPKGILTNEEINTAARLHHTPTFGHAVVLTSFDSQCLRLLNSWGETWGNVGFFKVQNADVLGLEFIDVFWETEDLTEEERTYYEKHGSEVTRKLMDKLPSLRRAEFKCPKCSKRSPVMEFTGTLSHAKCPKCHQEFYSKNAEEGNILALNIYLTSLIS</sequence>
<dbReference type="InterPro" id="IPR038765">
    <property type="entry name" value="Papain-like_cys_pep_sf"/>
</dbReference>
<dbReference type="CDD" id="cd00198">
    <property type="entry name" value="vWFA"/>
    <property type="match status" value="2"/>
</dbReference>
<dbReference type="Proteomes" id="UP001159405">
    <property type="component" value="Unassembled WGS sequence"/>
</dbReference>
<keyword evidence="2" id="KW-1185">Reference proteome</keyword>
<organism evidence="1 2">
    <name type="scientific">Porites lobata</name>
    <dbReference type="NCBI Taxonomy" id="104759"/>
    <lineage>
        <taxon>Eukaryota</taxon>
        <taxon>Metazoa</taxon>
        <taxon>Cnidaria</taxon>
        <taxon>Anthozoa</taxon>
        <taxon>Hexacorallia</taxon>
        <taxon>Scleractinia</taxon>
        <taxon>Fungiina</taxon>
        <taxon>Poritidae</taxon>
        <taxon>Porites</taxon>
    </lineage>
</organism>
<proteinExistence type="predicted"/>
<name>A0ABN8NX94_9CNID</name>
<evidence type="ECO:0000313" key="1">
    <source>
        <dbReference type="EMBL" id="CAH3125695.1"/>
    </source>
</evidence>
<dbReference type="SUPFAM" id="SSF53300">
    <property type="entry name" value="vWA-like"/>
    <property type="match status" value="2"/>
</dbReference>
<dbReference type="SUPFAM" id="SSF54001">
    <property type="entry name" value="Cysteine proteinases"/>
    <property type="match status" value="2"/>
</dbReference>
<accession>A0ABN8NX94</accession>
<comment type="caution">
    <text evidence="1">The sequence shown here is derived from an EMBL/GenBank/DDBJ whole genome shotgun (WGS) entry which is preliminary data.</text>
</comment>
<evidence type="ECO:0008006" key="3">
    <source>
        <dbReference type="Google" id="ProtNLM"/>
    </source>
</evidence>
<dbReference type="EMBL" id="CALNXK010000041">
    <property type="protein sequence ID" value="CAH3125695.1"/>
    <property type="molecule type" value="Genomic_DNA"/>
</dbReference>
<protein>
    <recommendedName>
        <fullName evidence="3">VWFA domain-containing protein</fullName>
    </recommendedName>
</protein>
<gene>
    <name evidence="1" type="ORF">PLOB_00031964</name>
</gene>
<reference evidence="1 2" key="1">
    <citation type="submission" date="2022-05" db="EMBL/GenBank/DDBJ databases">
        <authorList>
            <consortium name="Genoscope - CEA"/>
            <person name="William W."/>
        </authorList>
    </citation>
    <scope>NUCLEOTIDE SEQUENCE [LARGE SCALE GENOMIC DNA]</scope>
</reference>
<dbReference type="InterPro" id="IPR036465">
    <property type="entry name" value="vWFA_dom_sf"/>
</dbReference>
<dbReference type="Gene3D" id="3.90.70.10">
    <property type="entry name" value="Cysteine proteinases"/>
    <property type="match status" value="2"/>
</dbReference>
<evidence type="ECO:0000313" key="2">
    <source>
        <dbReference type="Proteomes" id="UP001159405"/>
    </source>
</evidence>